<keyword evidence="22" id="KW-1185">Reference proteome</keyword>
<dbReference type="InterPro" id="IPR045865">
    <property type="entry name" value="ACT-like_dom_sf"/>
</dbReference>
<accession>A0ABS9EQK7</accession>
<dbReference type="PROSITE" id="PS51171">
    <property type="entry name" value="PREPHENATE_DEHYDR_3"/>
    <property type="match status" value="1"/>
</dbReference>
<evidence type="ECO:0000313" key="22">
    <source>
        <dbReference type="Proteomes" id="UP001200430"/>
    </source>
</evidence>
<dbReference type="SUPFAM" id="SSF53850">
    <property type="entry name" value="Periplasmic binding protein-like II"/>
    <property type="match status" value="1"/>
</dbReference>
<comment type="pathway">
    <text evidence="4">Amino-acid biosynthesis; L-phenylalanine biosynthesis; phenylpyruvate from prephenate: step 1/1.</text>
</comment>
<dbReference type="PROSITE" id="PS51671">
    <property type="entry name" value="ACT"/>
    <property type="match status" value="1"/>
</dbReference>
<evidence type="ECO:0000256" key="8">
    <source>
        <dbReference type="ARBA" id="ARBA00022490"/>
    </source>
</evidence>
<dbReference type="GO" id="GO:0004664">
    <property type="term" value="F:prephenate dehydratase activity"/>
    <property type="evidence" value="ECO:0007669"/>
    <property type="project" value="UniProtKB-EC"/>
</dbReference>
<proteinExistence type="predicted"/>
<evidence type="ECO:0000259" key="19">
    <source>
        <dbReference type="PROSITE" id="PS51171"/>
    </source>
</evidence>
<dbReference type="InterPro" id="IPR002701">
    <property type="entry name" value="CM_II_prokaryot"/>
</dbReference>
<gene>
    <name evidence="21" type="primary">pheA</name>
    <name evidence="21" type="ORF">L2W38_06335</name>
</gene>
<dbReference type="Gene3D" id="3.40.190.10">
    <property type="entry name" value="Periplasmic binding protein-like II"/>
    <property type="match status" value="2"/>
</dbReference>
<dbReference type="Pfam" id="PF01817">
    <property type="entry name" value="CM_2"/>
    <property type="match status" value="1"/>
</dbReference>
<evidence type="ECO:0000256" key="2">
    <source>
        <dbReference type="ARBA" id="ARBA00002364"/>
    </source>
</evidence>
<keyword evidence="11" id="KW-0584">Phenylalanine biosynthesis</keyword>
<evidence type="ECO:0000256" key="14">
    <source>
        <dbReference type="ARBA" id="ARBA00023268"/>
    </source>
</evidence>
<keyword evidence="10" id="KW-0057">Aromatic amino acid biosynthesis</keyword>
<comment type="catalytic activity">
    <reaction evidence="17">
        <text>prephenate + H(+) = 3-phenylpyruvate + CO2 + H2O</text>
        <dbReference type="Rhea" id="RHEA:21648"/>
        <dbReference type="ChEBI" id="CHEBI:15377"/>
        <dbReference type="ChEBI" id="CHEBI:15378"/>
        <dbReference type="ChEBI" id="CHEBI:16526"/>
        <dbReference type="ChEBI" id="CHEBI:18005"/>
        <dbReference type="ChEBI" id="CHEBI:29934"/>
        <dbReference type="EC" id="4.2.1.51"/>
    </reaction>
</comment>
<dbReference type="SUPFAM" id="SSF55021">
    <property type="entry name" value="ACT-like"/>
    <property type="match status" value="1"/>
</dbReference>
<reference evidence="21 22" key="1">
    <citation type="submission" date="2022-01" db="EMBL/GenBank/DDBJ databases">
        <title>Dethiosulfovibrio faecalis sp. nov., a novel proteolytic, non-sulfur-reducing bacterium isolated from a marine aquaculture solid waste bioreactor.</title>
        <authorList>
            <person name="Grabowski S."/>
            <person name="Apolinario E."/>
            <person name="Schneider N."/>
            <person name="Marshall C.W."/>
            <person name="Sowers K.R."/>
        </authorList>
    </citation>
    <scope>NUCLEOTIDE SEQUENCE [LARGE SCALE GENOMIC DNA]</scope>
    <source>
        <strain evidence="21 22">DSM 12537</strain>
    </source>
</reference>
<sequence>MIELKDRLYELRTTIDELDKGIAELLARRVETAQEIGRAKGDGPIYDPAREERIIRRFSEMNPGLDRESLSTIHKEIISLCRSVQGRPTVACMGPEGSYSQQAMERALGSSIDPLFVSGPREVFRAVETGRASLGLVPVENTVEGTVYATLDGFSETGPEMTVIQEVSLPIRHVLASASPLSEIKRVVSHPQALAQCRLWLEEKLPGAKKEPVATTSHGAAIASSEPGTAAVCSAKAAEVNRIEILSRDIQDRSHNRTRFWVVGPKGSTRSEGEKTSILFSVPHRSGSLLGALDPLRTAGVNLTAIQSRPMQGNPFEYLFFLDMMGSSSDPEISDALEAMRRSCLSMRVLGSYPSDIVVPGK</sequence>
<evidence type="ECO:0000256" key="6">
    <source>
        <dbReference type="ARBA" id="ARBA00013147"/>
    </source>
</evidence>
<feature type="domain" description="ACT" evidence="20">
    <location>
        <begin position="277"/>
        <end position="354"/>
    </location>
</feature>
<dbReference type="PROSITE" id="PS51168">
    <property type="entry name" value="CHORISMATE_MUT_2"/>
    <property type="match status" value="1"/>
</dbReference>
<comment type="subcellular location">
    <subcellularLocation>
        <location evidence="3">Cytoplasm</location>
    </subcellularLocation>
</comment>
<keyword evidence="9" id="KW-0028">Amino-acid biosynthesis</keyword>
<dbReference type="NCBIfam" id="NF008865">
    <property type="entry name" value="PRK11898.1"/>
    <property type="match status" value="1"/>
</dbReference>
<feature type="domain" description="Prephenate dehydratase" evidence="19">
    <location>
        <begin position="89"/>
        <end position="265"/>
    </location>
</feature>
<name>A0ABS9EQK7_9BACT</name>
<dbReference type="PANTHER" id="PTHR21022">
    <property type="entry name" value="PREPHENATE DEHYDRATASE P PROTEIN"/>
    <property type="match status" value="1"/>
</dbReference>
<evidence type="ECO:0000259" key="20">
    <source>
        <dbReference type="PROSITE" id="PS51671"/>
    </source>
</evidence>
<feature type="domain" description="Chorismate mutase" evidence="18">
    <location>
        <begin position="2"/>
        <end position="89"/>
    </location>
</feature>
<dbReference type="InterPro" id="IPR001086">
    <property type="entry name" value="Preph_deHydtase"/>
</dbReference>
<evidence type="ECO:0000256" key="11">
    <source>
        <dbReference type="ARBA" id="ARBA00023222"/>
    </source>
</evidence>
<dbReference type="EC" id="4.2.1.51" evidence="6"/>
<dbReference type="CDD" id="cd13630">
    <property type="entry name" value="PBP2_PDT_1"/>
    <property type="match status" value="1"/>
</dbReference>
<dbReference type="SMART" id="SM00830">
    <property type="entry name" value="CM_2"/>
    <property type="match status" value="1"/>
</dbReference>
<evidence type="ECO:0000256" key="4">
    <source>
        <dbReference type="ARBA" id="ARBA00004741"/>
    </source>
</evidence>
<comment type="catalytic activity">
    <reaction evidence="1">
        <text>chorismate = prephenate</text>
        <dbReference type="Rhea" id="RHEA:13897"/>
        <dbReference type="ChEBI" id="CHEBI:29748"/>
        <dbReference type="ChEBI" id="CHEBI:29934"/>
        <dbReference type="EC" id="5.4.99.5"/>
    </reaction>
</comment>
<keyword evidence="14" id="KW-0511">Multifunctional enzyme</keyword>
<keyword evidence="13 21" id="KW-0456">Lyase</keyword>
<evidence type="ECO:0000256" key="9">
    <source>
        <dbReference type="ARBA" id="ARBA00022605"/>
    </source>
</evidence>
<dbReference type="Gene3D" id="3.30.70.260">
    <property type="match status" value="1"/>
</dbReference>
<comment type="function">
    <text evidence="2">Catalyzes the Claisen rearrangement of chorismate to prephenate and the decarboxylation/dehydration of prephenate to phenylpyruvate.</text>
</comment>
<dbReference type="InterPro" id="IPR002912">
    <property type="entry name" value="ACT_dom"/>
</dbReference>
<comment type="caution">
    <text evidence="21">The sequence shown here is derived from an EMBL/GenBank/DDBJ whole genome shotgun (WGS) entry which is preliminary data.</text>
</comment>
<dbReference type="Gene3D" id="1.20.59.10">
    <property type="entry name" value="Chorismate mutase"/>
    <property type="match status" value="1"/>
</dbReference>
<evidence type="ECO:0000256" key="13">
    <source>
        <dbReference type="ARBA" id="ARBA00023239"/>
    </source>
</evidence>
<dbReference type="InterPro" id="IPR008242">
    <property type="entry name" value="Chor_mutase/pphenate_deHydtase"/>
</dbReference>
<dbReference type="Pfam" id="PF00800">
    <property type="entry name" value="PDT"/>
    <property type="match status" value="1"/>
</dbReference>
<evidence type="ECO:0000256" key="3">
    <source>
        <dbReference type="ARBA" id="ARBA00004496"/>
    </source>
</evidence>
<dbReference type="InterPro" id="IPR036263">
    <property type="entry name" value="Chorismate_II_sf"/>
</dbReference>
<evidence type="ECO:0000256" key="16">
    <source>
        <dbReference type="ARBA" id="ARBA00031520"/>
    </source>
</evidence>
<keyword evidence="12" id="KW-0413">Isomerase</keyword>
<dbReference type="SUPFAM" id="SSF48600">
    <property type="entry name" value="Chorismate mutase II"/>
    <property type="match status" value="1"/>
</dbReference>
<evidence type="ECO:0000259" key="18">
    <source>
        <dbReference type="PROSITE" id="PS51168"/>
    </source>
</evidence>
<organism evidence="21 22">
    <name type="scientific">Dethiosulfovibrio marinus</name>
    <dbReference type="NCBI Taxonomy" id="133532"/>
    <lineage>
        <taxon>Bacteria</taxon>
        <taxon>Thermotogati</taxon>
        <taxon>Synergistota</taxon>
        <taxon>Synergistia</taxon>
        <taxon>Synergistales</taxon>
        <taxon>Dethiosulfovibrionaceae</taxon>
        <taxon>Dethiosulfovibrio</taxon>
    </lineage>
</organism>
<keyword evidence="8" id="KW-0963">Cytoplasm</keyword>
<dbReference type="PANTHER" id="PTHR21022:SF19">
    <property type="entry name" value="PREPHENATE DEHYDRATASE-RELATED"/>
    <property type="match status" value="1"/>
</dbReference>
<dbReference type="EMBL" id="JAKGUD010000005">
    <property type="protein sequence ID" value="MCF4142427.1"/>
    <property type="molecule type" value="Genomic_DNA"/>
</dbReference>
<evidence type="ECO:0000256" key="12">
    <source>
        <dbReference type="ARBA" id="ARBA00023235"/>
    </source>
</evidence>
<evidence type="ECO:0000256" key="7">
    <source>
        <dbReference type="ARBA" id="ARBA00014401"/>
    </source>
</evidence>
<protein>
    <recommendedName>
        <fullName evidence="7">Bifunctional chorismate mutase/prephenate dehydratase</fullName>
        <ecNumber evidence="6">4.2.1.51</ecNumber>
    </recommendedName>
    <alternativeName>
        <fullName evidence="16">Chorismate mutase-prephenate dehydratase</fullName>
    </alternativeName>
    <alternativeName>
        <fullName evidence="15">p-protein</fullName>
    </alternativeName>
</protein>
<dbReference type="InterPro" id="IPR036979">
    <property type="entry name" value="CM_dom_sf"/>
</dbReference>
<evidence type="ECO:0000256" key="5">
    <source>
        <dbReference type="ARBA" id="ARBA00004817"/>
    </source>
</evidence>
<dbReference type="PIRSF" id="PIRSF001500">
    <property type="entry name" value="Chor_mut_pdt_Ppr"/>
    <property type="match status" value="1"/>
</dbReference>
<dbReference type="CDD" id="cd04905">
    <property type="entry name" value="ACT_CM-PDT"/>
    <property type="match status" value="1"/>
</dbReference>
<evidence type="ECO:0000313" key="21">
    <source>
        <dbReference type="EMBL" id="MCF4142427.1"/>
    </source>
</evidence>
<evidence type="ECO:0000256" key="10">
    <source>
        <dbReference type="ARBA" id="ARBA00023141"/>
    </source>
</evidence>
<evidence type="ECO:0000256" key="15">
    <source>
        <dbReference type="ARBA" id="ARBA00031175"/>
    </source>
</evidence>
<evidence type="ECO:0000256" key="1">
    <source>
        <dbReference type="ARBA" id="ARBA00000824"/>
    </source>
</evidence>
<dbReference type="RefSeq" id="WP_236099154.1">
    <property type="nucleotide sequence ID" value="NZ_JAKGUD010000005.1"/>
</dbReference>
<evidence type="ECO:0000256" key="17">
    <source>
        <dbReference type="ARBA" id="ARBA00047848"/>
    </source>
</evidence>
<dbReference type="Proteomes" id="UP001200430">
    <property type="component" value="Unassembled WGS sequence"/>
</dbReference>
<comment type="pathway">
    <text evidence="5">Metabolic intermediate biosynthesis; prephenate biosynthesis; prephenate from chorismate: step 1/1.</text>
</comment>